<evidence type="ECO:0000256" key="1">
    <source>
        <dbReference type="SAM" id="MobiDB-lite"/>
    </source>
</evidence>
<gene>
    <name evidence="2" type="ORF">DLAC_09328</name>
</gene>
<evidence type="ECO:0000313" key="2">
    <source>
        <dbReference type="EMBL" id="KYQ90695.1"/>
    </source>
</evidence>
<comment type="caution">
    <text evidence="2">The sequence shown here is derived from an EMBL/GenBank/DDBJ whole genome shotgun (WGS) entry which is preliminary data.</text>
</comment>
<reference evidence="2 3" key="1">
    <citation type="submission" date="2015-12" db="EMBL/GenBank/DDBJ databases">
        <title>Dictyostelia acquired genes for synthesis and detection of signals that induce cell-type specialization by lateral gene transfer from prokaryotes.</title>
        <authorList>
            <person name="Gloeckner G."/>
            <person name="Schaap P."/>
        </authorList>
    </citation>
    <scope>NUCLEOTIDE SEQUENCE [LARGE SCALE GENOMIC DNA]</scope>
    <source>
        <strain evidence="2 3">TK</strain>
    </source>
</reference>
<dbReference type="AlphaFoldDB" id="A0A151Z9U3"/>
<dbReference type="EMBL" id="LODT01000037">
    <property type="protein sequence ID" value="KYQ90695.1"/>
    <property type="molecule type" value="Genomic_DNA"/>
</dbReference>
<feature type="compositionally biased region" description="Polar residues" evidence="1">
    <location>
        <begin position="28"/>
        <end position="37"/>
    </location>
</feature>
<feature type="region of interest" description="Disordered" evidence="1">
    <location>
        <begin position="1"/>
        <end position="40"/>
    </location>
</feature>
<accession>A0A151Z9U3</accession>
<name>A0A151Z9U3_TIELA</name>
<proteinExistence type="predicted"/>
<dbReference type="FunCoup" id="A0A151Z9U3">
    <property type="interactions" value="74"/>
</dbReference>
<evidence type="ECO:0000313" key="3">
    <source>
        <dbReference type="Proteomes" id="UP000076078"/>
    </source>
</evidence>
<keyword evidence="3" id="KW-1185">Reference proteome</keyword>
<dbReference type="Proteomes" id="UP000076078">
    <property type="component" value="Unassembled WGS sequence"/>
</dbReference>
<dbReference type="InParanoid" id="A0A151Z9U3"/>
<sequence>MNTCNGNELIENAYFPPPSSGSSYNNPTTAATSSSGEFINPMNFDDQQIKMNIKAPSSSQSESSSSADSSSSNGNCAAEYLTTTNIIPLTSSSQCQTAKTITVLLLLCSVIALVVQGDYVNNFHYNSEDSKCSEQYASVTSYLSGACLNFLTVTCHYSNNSILFSYYSDENCKSYSSSFSVYFNECAASDIYNCSKEFYAPPISYSELEFSTNCAEKVPITVYTTPLDVCYGLGVPEDVWYYSTCNSSYITTYGYNVTSSEILNNDYDQYTEFYINDNNDYHPTNGKYDPLCRNQYYGNTQYIPIAETTQCQPNGIPLFICNE</sequence>
<protein>
    <submittedName>
        <fullName evidence="2">Uncharacterized protein</fullName>
    </submittedName>
</protein>
<organism evidence="2 3">
    <name type="scientific">Tieghemostelium lacteum</name>
    <name type="common">Slime mold</name>
    <name type="synonym">Dictyostelium lacteum</name>
    <dbReference type="NCBI Taxonomy" id="361077"/>
    <lineage>
        <taxon>Eukaryota</taxon>
        <taxon>Amoebozoa</taxon>
        <taxon>Evosea</taxon>
        <taxon>Eumycetozoa</taxon>
        <taxon>Dictyostelia</taxon>
        <taxon>Dictyosteliales</taxon>
        <taxon>Raperosteliaceae</taxon>
        <taxon>Tieghemostelium</taxon>
    </lineage>
</organism>